<gene>
    <name evidence="3" type="ORF">Egran_05659</name>
</gene>
<accession>A0A232LR06</accession>
<dbReference type="InterPro" id="IPR029063">
    <property type="entry name" value="SAM-dependent_MTases_sf"/>
</dbReference>
<reference evidence="3 4" key="1">
    <citation type="journal article" date="2015" name="Environ. Microbiol.">
        <title>Metagenome sequence of Elaphomyces granulatus from sporocarp tissue reveals Ascomycota ectomycorrhizal fingerprints of genome expansion and a Proteobacteria-rich microbiome.</title>
        <authorList>
            <person name="Quandt C.A."/>
            <person name="Kohler A."/>
            <person name="Hesse C.N."/>
            <person name="Sharpton T.J."/>
            <person name="Martin F."/>
            <person name="Spatafora J.W."/>
        </authorList>
    </citation>
    <scope>NUCLEOTIDE SEQUENCE [LARGE SCALE GENOMIC DNA]</scope>
    <source>
        <strain evidence="3 4">OSC145934</strain>
    </source>
</reference>
<name>A0A232LR06_9EURO</name>
<proteinExistence type="predicted"/>
<dbReference type="OrthoDB" id="2016285at2759"/>
<keyword evidence="2" id="KW-0812">Transmembrane</keyword>
<dbReference type="PANTHER" id="PTHR43317">
    <property type="entry name" value="THERMOSPERMINE SYNTHASE ACAULIS5"/>
    <property type="match status" value="1"/>
</dbReference>
<dbReference type="Gene3D" id="3.40.50.150">
    <property type="entry name" value="Vaccinia Virus protein VP39"/>
    <property type="match status" value="1"/>
</dbReference>
<feature type="transmembrane region" description="Helical" evidence="2">
    <location>
        <begin position="133"/>
        <end position="153"/>
    </location>
</feature>
<dbReference type="EMBL" id="NPHW01005618">
    <property type="protein sequence ID" value="OXV06569.1"/>
    <property type="molecule type" value="Genomic_DNA"/>
</dbReference>
<dbReference type="GO" id="GO:0006596">
    <property type="term" value="P:polyamine biosynthetic process"/>
    <property type="evidence" value="ECO:0007669"/>
    <property type="project" value="UniProtKB-KW"/>
</dbReference>
<keyword evidence="1" id="KW-0620">Polyamine biosynthesis</keyword>
<sequence>MPKKTRVPKRSAIVGTDKATEIHKKVFSFNQPVSFCKAVIILLLAAAYSPISRLVLSPVYGSIPSSIYHRPVLIAAIISGFILNHFKGDTGQNDATILPLLAFWIPTIQYILIKQSSWLGNPTGPLVTEIVTYYPLALLSVSASATFLQALNLKRYGVTISKHVPAVGIAFAHNFAEKLTSFVLSKYIGSSVFLNCSALQLLIAVVYAVILPSKLLLLAIPSLLFSVSSNVHMPWGHTTAVLNSTLQGHGYALQDRETSLTGYISVLDSQEGFRAMRCDHSLLGGEWTKTPVNYKPKVQDPIYAIFVMLEAVRLIQPENGGPRRADEDSKALVIGLGIGTTPAALINHGIDTTIVEIDPVVYKFARKHFHFPTNHTAVIDDAVAFVERSRLKSIPDTYDYIVHDVFTGGVEPLELFTLEFMEGLRSLLKDDGAIAINYAGDLSLPSAGLVVRTIMAVFPMCRIFRELPESSSTTDFINMVIFCKMVGTTPLRFRRPHTADFLGSKMRESRLLPKHEMDPSLFEISGKQILKAEDIGILRAYHSQNAIGHWKLMRTVLPASVWENW</sequence>
<evidence type="ECO:0000313" key="3">
    <source>
        <dbReference type="EMBL" id="OXV06569.1"/>
    </source>
</evidence>
<keyword evidence="2" id="KW-1133">Transmembrane helix</keyword>
<evidence type="ECO:0000256" key="1">
    <source>
        <dbReference type="ARBA" id="ARBA00023115"/>
    </source>
</evidence>
<keyword evidence="2" id="KW-0472">Membrane</keyword>
<comment type="caution">
    <text evidence="3">The sequence shown here is derived from an EMBL/GenBank/DDBJ whole genome shotgun (WGS) entry which is preliminary data.</text>
</comment>
<protein>
    <recommendedName>
        <fullName evidence="5">PABS domain-containing protein</fullName>
    </recommendedName>
</protein>
<dbReference type="AlphaFoldDB" id="A0A232LR06"/>
<feature type="transmembrane region" description="Helical" evidence="2">
    <location>
        <begin position="34"/>
        <end position="55"/>
    </location>
</feature>
<feature type="transmembrane region" description="Helical" evidence="2">
    <location>
        <begin position="67"/>
        <end position="83"/>
    </location>
</feature>
<keyword evidence="4" id="KW-1185">Reference proteome</keyword>
<dbReference type="NCBIfam" id="NF037959">
    <property type="entry name" value="MFS_SpdSyn"/>
    <property type="match status" value="1"/>
</dbReference>
<organism evidence="3 4">
    <name type="scientific">Elaphomyces granulatus</name>
    <dbReference type="NCBI Taxonomy" id="519963"/>
    <lineage>
        <taxon>Eukaryota</taxon>
        <taxon>Fungi</taxon>
        <taxon>Dikarya</taxon>
        <taxon>Ascomycota</taxon>
        <taxon>Pezizomycotina</taxon>
        <taxon>Eurotiomycetes</taxon>
        <taxon>Eurotiomycetidae</taxon>
        <taxon>Eurotiales</taxon>
        <taxon>Elaphomycetaceae</taxon>
        <taxon>Elaphomyces</taxon>
    </lineage>
</organism>
<dbReference type="FunFam" id="3.40.50.150:FF:000288">
    <property type="entry name" value="Spermine/spermidine synthase, putative"/>
    <property type="match status" value="1"/>
</dbReference>
<evidence type="ECO:0008006" key="5">
    <source>
        <dbReference type="Google" id="ProtNLM"/>
    </source>
</evidence>
<feature type="transmembrane region" description="Helical" evidence="2">
    <location>
        <begin position="95"/>
        <end position="113"/>
    </location>
</feature>
<dbReference type="PANTHER" id="PTHR43317:SF1">
    <property type="entry name" value="THERMOSPERMINE SYNTHASE ACAULIS5"/>
    <property type="match status" value="1"/>
</dbReference>
<evidence type="ECO:0000313" key="4">
    <source>
        <dbReference type="Proteomes" id="UP000243515"/>
    </source>
</evidence>
<dbReference type="Proteomes" id="UP000243515">
    <property type="component" value="Unassembled WGS sequence"/>
</dbReference>
<feature type="transmembrane region" description="Helical" evidence="2">
    <location>
        <begin position="187"/>
        <end position="210"/>
    </location>
</feature>
<dbReference type="Pfam" id="PF01564">
    <property type="entry name" value="Spermine_synth"/>
    <property type="match status" value="1"/>
</dbReference>
<evidence type="ECO:0000256" key="2">
    <source>
        <dbReference type="SAM" id="Phobius"/>
    </source>
</evidence>
<dbReference type="SUPFAM" id="SSF53335">
    <property type="entry name" value="S-adenosyl-L-methionine-dependent methyltransferases"/>
    <property type="match status" value="1"/>
</dbReference>